<feature type="domain" description="Bulb-type lectin" evidence="8">
    <location>
        <begin position="515"/>
        <end position="623"/>
    </location>
</feature>
<dbReference type="InterPro" id="IPR022398">
    <property type="entry name" value="Peptidase_S8_His-AS"/>
</dbReference>
<dbReference type="InterPro" id="IPR037045">
    <property type="entry name" value="S8pro/Inhibitor_I9_sf"/>
</dbReference>
<dbReference type="InterPro" id="IPR010259">
    <property type="entry name" value="S8pro/Inhibitor_I9"/>
</dbReference>
<keyword evidence="7" id="KW-0732">Signal</keyword>
<dbReference type="SUPFAM" id="SSF52743">
    <property type="entry name" value="Subtilisin-like"/>
    <property type="match status" value="1"/>
</dbReference>
<dbReference type="Gene3D" id="3.30.70.80">
    <property type="entry name" value="Peptidase S8 propeptide/proteinase inhibitor I9"/>
    <property type="match status" value="1"/>
</dbReference>
<keyword evidence="3 5" id="KW-0378">Hydrolase</keyword>
<evidence type="ECO:0000256" key="3">
    <source>
        <dbReference type="ARBA" id="ARBA00022801"/>
    </source>
</evidence>
<dbReference type="InterPro" id="IPR023828">
    <property type="entry name" value="Peptidase_S8_Ser-AS"/>
</dbReference>
<dbReference type="PANTHER" id="PTHR43806:SF11">
    <property type="entry name" value="CEREVISIN-RELATED"/>
    <property type="match status" value="1"/>
</dbReference>
<evidence type="ECO:0000256" key="7">
    <source>
        <dbReference type="SAM" id="SignalP"/>
    </source>
</evidence>
<dbReference type="AlphaFoldDB" id="A0A1I0V1C8"/>
<dbReference type="InterPro" id="IPR000209">
    <property type="entry name" value="Peptidase_S8/S53_dom"/>
</dbReference>
<dbReference type="InterPro" id="IPR001480">
    <property type="entry name" value="Bulb-type_lectin_dom"/>
</dbReference>
<feature type="active site" description="Charge relay system" evidence="5">
    <location>
        <position position="186"/>
    </location>
</feature>
<dbReference type="STRING" id="988821.SAMN05421867_10136"/>
<dbReference type="PROSITE" id="PS50927">
    <property type="entry name" value="BULB_LECTIN"/>
    <property type="match status" value="2"/>
</dbReference>
<dbReference type="SUPFAM" id="SSF54897">
    <property type="entry name" value="Protease propeptides/inhibitors"/>
    <property type="match status" value="1"/>
</dbReference>
<dbReference type="SMART" id="SM00108">
    <property type="entry name" value="B_lectin"/>
    <property type="match status" value="2"/>
</dbReference>
<feature type="chain" id="PRO_5011435181" evidence="7">
    <location>
        <begin position="38"/>
        <end position="623"/>
    </location>
</feature>
<dbReference type="InterPro" id="IPR015500">
    <property type="entry name" value="Peptidase_S8_subtilisin-rel"/>
</dbReference>
<name>A0A1I0V1C8_9CELL</name>
<dbReference type="Pfam" id="PF00082">
    <property type="entry name" value="Peptidase_S8"/>
    <property type="match status" value="1"/>
</dbReference>
<dbReference type="OrthoDB" id="9790784at2"/>
<dbReference type="PROSITE" id="PS00136">
    <property type="entry name" value="SUBTILASE_ASP"/>
    <property type="match status" value="1"/>
</dbReference>
<evidence type="ECO:0000256" key="4">
    <source>
        <dbReference type="ARBA" id="ARBA00022825"/>
    </source>
</evidence>
<evidence type="ECO:0000256" key="1">
    <source>
        <dbReference type="ARBA" id="ARBA00011073"/>
    </source>
</evidence>
<evidence type="ECO:0000256" key="6">
    <source>
        <dbReference type="RuleBase" id="RU003355"/>
    </source>
</evidence>
<keyword evidence="4 5" id="KW-0720">Serine protease</keyword>
<reference evidence="10" key="1">
    <citation type="submission" date="2016-10" db="EMBL/GenBank/DDBJ databases">
        <authorList>
            <person name="Varghese N."/>
            <person name="Submissions S."/>
        </authorList>
    </citation>
    <scope>NUCLEOTIDE SEQUENCE [LARGE SCALE GENOMIC DNA]</scope>
    <source>
        <strain evidence="10">CGMCC 4.6945</strain>
    </source>
</reference>
<organism evidence="9 10">
    <name type="scientific">Cellulomonas marina</name>
    <dbReference type="NCBI Taxonomy" id="988821"/>
    <lineage>
        <taxon>Bacteria</taxon>
        <taxon>Bacillati</taxon>
        <taxon>Actinomycetota</taxon>
        <taxon>Actinomycetes</taxon>
        <taxon>Micrococcales</taxon>
        <taxon>Cellulomonadaceae</taxon>
        <taxon>Cellulomonas</taxon>
    </lineage>
</organism>
<dbReference type="Pfam" id="PF05922">
    <property type="entry name" value="Inhibitor_I9"/>
    <property type="match status" value="1"/>
</dbReference>
<accession>A0A1I0V1C8</accession>
<evidence type="ECO:0000259" key="8">
    <source>
        <dbReference type="PROSITE" id="PS50927"/>
    </source>
</evidence>
<dbReference type="InterPro" id="IPR050131">
    <property type="entry name" value="Peptidase_S8_subtilisin-like"/>
</dbReference>
<dbReference type="GO" id="GO:0005615">
    <property type="term" value="C:extracellular space"/>
    <property type="evidence" value="ECO:0007669"/>
    <property type="project" value="TreeGrafter"/>
</dbReference>
<comment type="similarity">
    <text evidence="1 5 6">Belongs to the peptidase S8 family.</text>
</comment>
<dbReference type="CDD" id="cd00028">
    <property type="entry name" value="B_lectin"/>
    <property type="match status" value="1"/>
</dbReference>
<dbReference type="EMBL" id="FOKA01000001">
    <property type="protein sequence ID" value="SFA69356.1"/>
    <property type="molecule type" value="Genomic_DNA"/>
</dbReference>
<dbReference type="PANTHER" id="PTHR43806">
    <property type="entry name" value="PEPTIDASE S8"/>
    <property type="match status" value="1"/>
</dbReference>
<dbReference type="GO" id="GO:0004252">
    <property type="term" value="F:serine-type endopeptidase activity"/>
    <property type="evidence" value="ECO:0007669"/>
    <property type="project" value="UniProtKB-UniRule"/>
</dbReference>
<dbReference type="Gene3D" id="3.40.50.200">
    <property type="entry name" value="Peptidase S8/S53 domain"/>
    <property type="match status" value="1"/>
</dbReference>
<evidence type="ECO:0000313" key="10">
    <source>
        <dbReference type="Proteomes" id="UP000199012"/>
    </source>
</evidence>
<dbReference type="Gene3D" id="2.90.10.30">
    <property type="match status" value="1"/>
</dbReference>
<feature type="signal peptide" evidence="7">
    <location>
        <begin position="1"/>
        <end position="37"/>
    </location>
</feature>
<sequence length="623" mass="61463">MPARPVDGQRRRDHRPALVAVAVAAACAALVATPAAAQAPVLPSPPTSAVIVALRPGVDPGAVATAADGGEVEHVYRHAVQGFAAELPADAVAELRQDPRVLSVEPDAVARTLGTQAPAPSWGLDRVDQAALPLSGSYTWTADGAGVDVYVLDTGVRADHVDLLGRVRPGATAVDDGRGTQDCHGHGTHVAGTAAGTRHGVVKAATVVAVRVAGCDGTGTYSQVVAGLDWVVRDHAAGRPAVANLSLGGPASAALDAAVQAVVDDGVTVAVAAGNEATDACTTSPARLPSALTVGASTPADAVAPFSNTGPCLDLFAPGTDVVSAWPATATATAARSGTSMAAPHVAGAAAAVLSVDPGASPAAVAARLLGDATTGVLGGPLGASPDRLLRVLPARAGLGAGEVLVAGQGLREGGPRAEAHLEMQADGNLVLYVARPGGADVARWHSGTGGHPGASLVVQGDGNAVVYAPGGRPLWQAGTANRPGARLVVQDDGNAVVYDGGGVARWQSGTSVAADVLTAEAVLRPGDELVSAGGVLTLAMQGDGNLVGYAHGRAFWSSGSHGNAGAYAVLQRDGNLVVYTADGRRALWQSGTASAGAGAVVAVADDAVAVTAGGRRLWAVAP</sequence>
<keyword evidence="2 5" id="KW-0645">Protease</keyword>
<dbReference type="CDD" id="cd04077">
    <property type="entry name" value="Peptidases_S8_PCSK9_ProteinaseK_like"/>
    <property type="match status" value="1"/>
</dbReference>
<evidence type="ECO:0000256" key="2">
    <source>
        <dbReference type="ARBA" id="ARBA00022670"/>
    </source>
</evidence>
<dbReference type="RefSeq" id="WP_090029721.1">
    <property type="nucleotide sequence ID" value="NZ_BONM01000023.1"/>
</dbReference>
<feature type="active site" description="Charge relay system" evidence="5">
    <location>
        <position position="153"/>
    </location>
</feature>
<dbReference type="InterPro" id="IPR036426">
    <property type="entry name" value="Bulb-type_lectin_dom_sf"/>
</dbReference>
<protein>
    <submittedName>
        <fullName evidence="9">Serine protease, subtilisin family</fullName>
    </submittedName>
</protein>
<dbReference type="PRINTS" id="PR00723">
    <property type="entry name" value="SUBTILISIN"/>
</dbReference>
<dbReference type="FunFam" id="3.40.50.200:FF:000014">
    <property type="entry name" value="Proteinase K"/>
    <property type="match status" value="1"/>
</dbReference>
<dbReference type="InterPro" id="IPR023827">
    <property type="entry name" value="Peptidase_S8_Asp-AS"/>
</dbReference>
<dbReference type="PROSITE" id="PS00138">
    <property type="entry name" value="SUBTILASE_SER"/>
    <property type="match status" value="1"/>
</dbReference>
<gene>
    <name evidence="9" type="ORF">SAMN05421867_10136</name>
</gene>
<dbReference type="Proteomes" id="UP000199012">
    <property type="component" value="Unassembled WGS sequence"/>
</dbReference>
<feature type="active site" description="Charge relay system" evidence="5">
    <location>
        <position position="340"/>
    </location>
</feature>
<dbReference type="PROSITE" id="PS00137">
    <property type="entry name" value="SUBTILASE_HIS"/>
    <property type="match status" value="1"/>
</dbReference>
<dbReference type="GO" id="GO:0006508">
    <property type="term" value="P:proteolysis"/>
    <property type="evidence" value="ECO:0007669"/>
    <property type="project" value="UniProtKB-KW"/>
</dbReference>
<feature type="domain" description="Bulb-type lectin" evidence="8">
    <location>
        <begin position="396"/>
        <end position="511"/>
    </location>
</feature>
<dbReference type="SUPFAM" id="SSF51110">
    <property type="entry name" value="alpha-D-mannose-specific plant lectins"/>
    <property type="match status" value="2"/>
</dbReference>
<dbReference type="InterPro" id="IPR034193">
    <property type="entry name" value="PCSK9_ProteinaseK-like"/>
</dbReference>
<evidence type="ECO:0000256" key="5">
    <source>
        <dbReference type="PROSITE-ProRule" id="PRU01240"/>
    </source>
</evidence>
<dbReference type="PROSITE" id="PS51892">
    <property type="entry name" value="SUBTILASE"/>
    <property type="match status" value="1"/>
</dbReference>
<proteinExistence type="inferred from homology"/>
<keyword evidence="10" id="KW-1185">Reference proteome</keyword>
<evidence type="ECO:0000313" key="9">
    <source>
        <dbReference type="EMBL" id="SFA69356.1"/>
    </source>
</evidence>
<dbReference type="Gene3D" id="2.90.10.10">
    <property type="entry name" value="Bulb-type lectin domain"/>
    <property type="match status" value="2"/>
</dbReference>
<dbReference type="InterPro" id="IPR036852">
    <property type="entry name" value="Peptidase_S8/S53_dom_sf"/>
</dbReference>
<dbReference type="PROSITE" id="PS51257">
    <property type="entry name" value="PROKAR_LIPOPROTEIN"/>
    <property type="match status" value="1"/>
</dbReference>